<reference evidence="2" key="1">
    <citation type="submission" date="2016-10" db="EMBL/GenBank/DDBJ databases">
        <authorList>
            <person name="Varghese N."/>
            <person name="Submissions S."/>
        </authorList>
    </citation>
    <scope>NUCLEOTIDE SEQUENCE [LARGE SCALE GENOMIC DNA]</scope>
    <source>
        <strain evidence="2">CGMCC 1.10218</strain>
    </source>
</reference>
<dbReference type="RefSeq" id="WP_092262696.1">
    <property type="nucleotide sequence ID" value="NZ_FNZA01000001.1"/>
</dbReference>
<evidence type="ECO:0000313" key="2">
    <source>
        <dbReference type="Proteomes" id="UP000199223"/>
    </source>
</evidence>
<dbReference type="Proteomes" id="UP000199223">
    <property type="component" value="Unassembled WGS sequence"/>
</dbReference>
<gene>
    <name evidence="1" type="ORF">SAMN04488058_101264</name>
</gene>
<name>A0A1H6SDJ3_9DEIO</name>
<proteinExistence type="predicted"/>
<evidence type="ECO:0000313" key="1">
    <source>
        <dbReference type="EMBL" id="SEI65919.1"/>
    </source>
</evidence>
<accession>A0A1H6SDJ3</accession>
<dbReference type="OrthoDB" id="73798at2"/>
<dbReference type="AlphaFoldDB" id="A0A1H6SDJ3"/>
<sequence>MARFNLKAAQNAALMALGEHGESVIANLDAVGLVIVRKADLPREAKEGRLLHDVRLHLPDGWTDPYHVTVTGGGLEEPVTWGVEFAAISTVREAAALQRTLGYQVNLRVDEQAGLITEATAAES</sequence>
<organism evidence="1 2">
    <name type="scientific">Deinococcus reticulitermitis</name>
    <dbReference type="NCBI Taxonomy" id="856736"/>
    <lineage>
        <taxon>Bacteria</taxon>
        <taxon>Thermotogati</taxon>
        <taxon>Deinococcota</taxon>
        <taxon>Deinococci</taxon>
        <taxon>Deinococcales</taxon>
        <taxon>Deinococcaceae</taxon>
        <taxon>Deinococcus</taxon>
    </lineage>
</organism>
<keyword evidence="2" id="KW-1185">Reference proteome</keyword>
<protein>
    <submittedName>
        <fullName evidence="1">Uncharacterized protein</fullName>
    </submittedName>
</protein>
<dbReference type="STRING" id="856736.SAMN04488058_101264"/>
<dbReference type="EMBL" id="FNZA01000001">
    <property type="protein sequence ID" value="SEI65919.1"/>
    <property type="molecule type" value="Genomic_DNA"/>
</dbReference>